<accession>G0QP31</accession>
<keyword evidence="1" id="KW-0472">Membrane</keyword>
<evidence type="ECO:0008006" key="4">
    <source>
        <dbReference type="Google" id="ProtNLM"/>
    </source>
</evidence>
<dbReference type="EMBL" id="GL983521">
    <property type="protein sequence ID" value="EGR33018.1"/>
    <property type="molecule type" value="Genomic_DNA"/>
</dbReference>
<keyword evidence="3" id="KW-1185">Reference proteome</keyword>
<organism evidence="2 3">
    <name type="scientific">Ichthyophthirius multifiliis</name>
    <name type="common">White spot disease agent</name>
    <name type="synonym">Ich</name>
    <dbReference type="NCBI Taxonomy" id="5932"/>
    <lineage>
        <taxon>Eukaryota</taxon>
        <taxon>Sar</taxon>
        <taxon>Alveolata</taxon>
        <taxon>Ciliophora</taxon>
        <taxon>Intramacronucleata</taxon>
        <taxon>Oligohymenophorea</taxon>
        <taxon>Hymenostomatida</taxon>
        <taxon>Ophryoglenina</taxon>
        <taxon>Ichthyophthirius</taxon>
    </lineage>
</organism>
<keyword evidence="1" id="KW-0812">Transmembrane</keyword>
<dbReference type="GeneID" id="14909189"/>
<name>G0QP31_ICHMU</name>
<reference evidence="2 3" key="1">
    <citation type="submission" date="2011-07" db="EMBL/GenBank/DDBJ databases">
        <authorList>
            <person name="Coyne R."/>
            <person name="Brami D."/>
            <person name="Johnson J."/>
            <person name="Hostetler J."/>
            <person name="Hannick L."/>
            <person name="Clark T."/>
            <person name="Cassidy-Hanley D."/>
            <person name="Inman J."/>
        </authorList>
    </citation>
    <scope>NUCLEOTIDE SEQUENCE [LARGE SCALE GENOMIC DNA]</scope>
    <source>
        <strain evidence="2 3">G5</strain>
    </source>
</reference>
<gene>
    <name evidence="2" type="ORF">IMG5_063590</name>
</gene>
<proteinExistence type="predicted"/>
<dbReference type="Proteomes" id="UP000008983">
    <property type="component" value="Unassembled WGS sequence"/>
</dbReference>
<dbReference type="InParanoid" id="G0QP31"/>
<evidence type="ECO:0000313" key="3">
    <source>
        <dbReference type="Proteomes" id="UP000008983"/>
    </source>
</evidence>
<dbReference type="AlphaFoldDB" id="G0QP31"/>
<evidence type="ECO:0000256" key="1">
    <source>
        <dbReference type="SAM" id="Phobius"/>
    </source>
</evidence>
<keyword evidence="1" id="KW-1133">Transmembrane helix</keyword>
<protein>
    <recommendedName>
        <fullName evidence="4">Transmembrane protein</fullName>
    </recommendedName>
</protein>
<evidence type="ECO:0000313" key="2">
    <source>
        <dbReference type="EMBL" id="EGR33018.1"/>
    </source>
</evidence>
<feature type="transmembrane region" description="Helical" evidence="1">
    <location>
        <begin position="34"/>
        <end position="55"/>
    </location>
</feature>
<sequence length="265" mass="32080">MGNLQKQLKIISVKVQQHTVQCVIFYKQKTDIMVIFYSIETDISYILILGIFYLMHLEKEQGLKIKFHLNYYPNIQKYQEVQIRIILKVFVNIFLKDLWLLEKIKIKFLFQQKCFIVVMAHLFLASKKENQQQRNLRKDSILLEWRMMENIIFIHKIQLIKVQIIGEQDGMINGSIFAREYFIEKKQQLQQYIINIQLQKQKIINIQFFFVQKQINDILNIQQARKINSFIQNSISRRRWSRQNTYNKSLCKRLYTTNNSSHHRG</sequence>
<dbReference type="RefSeq" id="XP_004037004.1">
    <property type="nucleotide sequence ID" value="XM_004036956.1"/>
</dbReference>